<feature type="transmembrane region" description="Helical" evidence="8">
    <location>
        <begin position="779"/>
        <end position="800"/>
    </location>
</feature>
<evidence type="ECO:0000256" key="3">
    <source>
        <dbReference type="ARBA" id="ARBA00022741"/>
    </source>
</evidence>
<keyword evidence="2 8" id="KW-0812">Transmembrane</keyword>
<dbReference type="Gene3D" id="3.40.1710.10">
    <property type="entry name" value="abc type-2 transporter like domain"/>
    <property type="match status" value="1"/>
</dbReference>
<evidence type="ECO:0000313" key="12">
    <source>
        <dbReference type="Proteomes" id="UP000233332"/>
    </source>
</evidence>
<dbReference type="PANTHER" id="PTHR43038:SF4">
    <property type="entry name" value="RIBOSOME-ASSOCIATED ATPASE"/>
    <property type="match status" value="1"/>
</dbReference>
<dbReference type="EMBL" id="NXGX01000009">
    <property type="protein sequence ID" value="PKR56714.1"/>
    <property type="molecule type" value="Genomic_DNA"/>
</dbReference>
<feature type="domain" description="ABC transmembrane type-2" evidence="10">
    <location>
        <begin position="678"/>
        <end position="920"/>
    </location>
</feature>
<name>A0A2N3L1M6_9PROT</name>
<dbReference type="InterPro" id="IPR017871">
    <property type="entry name" value="ABC_transporter-like_CS"/>
</dbReference>
<feature type="compositionally biased region" description="Acidic residues" evidence="7">
    <location>
        <begin position="514"/>
        <end position="525"/>
    </location>
</feature>
<dbReference type="InterPro" id="IPR047651">
    <property type="entry name" value="ABC2_perm_RbbA"/>
</dbReference>
<comment type="subcellular location">
    <subcellularLocation>
        <location evidence="1">Membrane</location>
        <topology evidence="1">Multi-pass membrane protein</topology>
    </subcellularLocation>
</comment>
<dbReference type="SUPFAM" id="SSF52540">
    <property type="entry name" value="P-loop containing nucleoside triphosphate hydrolases"/>
    <property type="match status" value="2"/>
</dbReference>
<organism evidence="11 12">
    <name type="scientific">Thalassospira lohafexi</name>
    <dbReference type="NCBI Taxonomy" id="744227"/>
    <lineage>
        <taxon>Bacteria</taxon>
        <taxon>Pseudomonadati</taxon>
        <taxon>Pseudomonadota</taxon>
        <taxon>Alphaproteobacteria</taxon>
        <taxon>Rhodospirillales</taxon>
        <taxon>Thalassospiraceae</taxon>
        <taxon>Thalassospira</taxon>
    </lineage>
</organism>
<accession>A0A2N3L1M6</accession>
<dbReference type="GO" id="GO:0016887">
    <property type="term" value="F:ATP hydrolysis activity"/>
    <property type="evidence" value="ECO:0007669"/>
    <property type="project" value="InterPro"/>
</dbReference>
<gene>
    <name evidence="11" type="ORF">COO92_18840</name>
</gene>
<dbReference type="PANTHER" id="PTHR43038">
    <property type="entry name" value="ATP-BINDING CASSETTE, SUB-FAMILY H, MEMBER 1"/>
    <property type="match status" value="1"/>
</dbReference>
<dbReference type="InterPro" id="IPR003439">
    <property type="entry name" value="ABC_transporter-like_ATP-bd"/>
</dbReference>
<sequence length="922" mass="100902">MSHSTGSKVPLAVRLCDVSHRYGKVRAVDQISLEIPAGQTVGFIGPDGVGKSTALALISGARKGQDGVIETLGGSMAEATHRNSVLPKIAYMPQGLGKNLYMDLTVRENLEFFGRLFGQGKRERDARITRLVKATGLSLFTERPASKLSGGMKQKLGLCCALIHDPEILILDEPTTGVDPLSRRQFWQLIDTIQTSQTKMTVLVATAYMDEAARFDHLVAMNDGKILATGTAEALLSQTETDTLEAAFVALLPKDQRHGHHALQIPPRTVHGDIPAIVAENLTQRFGNFIAVDNVSFRIEKGEIFGFLGSNGCGKTTTMKMLTGLLAATEGTAELFGKPVDGQDIELRRRVGYMSQAFSLYSELTVLQNLELHARLFHLPAKDITPRIDALSERFGLVQYHAELAEQLPLGVRQRLSLAVAIIHSPEILILDEPTSGVDPVARDGFWELLVELSRDQGVTIFISTHFMNEAERCDRISLMHAGKVLVSDTPAAITEQRGCDTLEEAFISHLEEASGEGDEDDTDSDPLSTLSADETSVEGWQPATASLFSFRRLWAYSLRETMELVRDPIRLMFALIGTAILMPVFGYGITFDVENLTYAVLDRDQTPESRTYIENLAGSRYFEEQPPLISNHDLEARLLSGDIALAIEIPPGFGRDVGRGASPEIAATIDGTMPFRAETIHGYVEGIHNRYLTEHSKRDVGNANQAQPMQIEARYRYNQDFKSIFSMVPSVIALLLMFIPAVLMAVGVVREKELGSITNLYVTPVSRLEFLLGKQLPYVGLGMVNFVLMTAMALFWFGVPIRGNEFTLLLGAVLFVFATTGLGLLISSFTSTQIAALFGTAIITMVPSVMFSGMMQPVSSLEGAPEVLSVIIPTSHFMSISVGAFTKGLGFAALYPELLHLALFFPVLTVLSMLLLKKQEA</sequence>
<evidence type="ECO:0000313" key="11">
    <source>
        <dbReference type="EMBL" id="PKR56714.1"/>
    </source>
</evidence>
<dbReference type="Proteomes" id="UP000233332">
    <property type="component" value="Unassembled WGS sequence"/>
</dbReference>
<evidence type="ECO:0000256" key="5">
    <source>
        <dbReference type="ARBA" id="ARBA00022989"/>
    </source>
</evidence>
<keyword evidence="3" id="KW-0547">Nucleotide-binding</keyword>
<feature type="transmembrane region" description="Helical" evidence="8">
    <location>
        <begin position="899"/>
        <end position="917"/>
    </location>
</feature>
<dbReference type="PROSITE" id="PS51012">
    <property type="entry name" value="ABC_TM2"/>
    <property type="match status" value="1"/>
</dbReference>
<dbReference type="SMART" id="SM00382">
    <property type="entry name" value="AAA"/>
    <property type="match status" value="2"/>
</dbReference>
<dbReference type="Pfam" id="PF00005">
    <property type="entry name" value="ABC_tran"/>
    <property type="match status" value="2"/>
</dbReference>
<dbReference type="AlphaFoldDB" id="A0A2N3L1M6"/>
<reference evidence="11 12" key="1">
    <citation type="submission" date="2017-09" db="EMBL/GenBank/DDBJ databases">
        <title>Biodiversity and function of Thalassospira species in the particle-attached aromatic-hydrocarbon-degrading consortia from the surface seawater of the China South Sea.</title>
        <authorList>
            <person name="Dong C."/>
            <person name="Lai Q."/>
            <person name="Shao Z."/>
        </authorList>
    </citation>
    <scope>NUCLEOTIDE SEQUENCE [LARGE SCALE GENOMIC DNA]</scope>
    <source>
        <strain evidence="11 12">139Z-12</strain>
    </source>
</reference>
<evidence type="ECO:0000259" key="10">
    <source>
        <dbReference type="PROSITE" id="PS51012"/>
    </source>
</evidence>
<dbReference type="CDD" id="cd03230">
    <property type="entry name" value="ABC_DR_subfamily_A"/>
    <property type="match status" value="2"/>
</dbReference>
<feature type="transmembrane region" description="Helical" evidence="8">
    <location>
        <begin position="570"/>
        <end position="590"/>
    </location>
</feature>
<feature type="domain" description="ABC transporter" evidence="9">
    <location>
        <begin position="277"/>
        <end position="507"/>
    </location>
</feature>
<evidence type="ECO:0000256" key="7">
    <source>
        <dbReference type="SAM" id="MobiDB-lite"/>
    </source>
</evidence>
<dbReference type="PROSITE" id="PS00211">
    <property type="entry name" value="ABC_TRANSPORTER_1"/>
    <property type="match status" value="1"/>
</dbReference>
<proteinExistence type="predicted"/>
<dbReference type="Pfam" id="PF12698">
    <property type="entry name" value="ABC2_membrane_3"/>
    <property type="match status" value="1"/>
</dbReference>
<dbReference type="InterPro" id="IPR027417">
    <property type="entry name" value="P-loop_NTPase"/>
</dbReference>
<feature type="transmembrane region" description="Helical" evidence="8">
    <location>
        <begin position="725"/>
        <end position="750"/>
    </location>
</feature>
<dbReference type="NCBIfam" id="NF033858">
    <property type="entry name" value="ABC2_perm_RbbA"/>
    <property type="match status" value="1"/>
</dbReference>
<evidence type="ECO:0000256" key="6">
    <source>
        <dbReference type="ARBA" id="ARBA00023136"/>
    </source>
</evidence>
<dbReference type="RefSeq" id="WP_101304538.1">
    <property type="nucleotide sequence ID" value="NZ_NXGX01000009.1"/>
</dbReference>
<evidence type="ECO:0000256" key="4">
    <source>
        <dbReference type="ARBA" id="ARBA00022840"/>
    </source>
</evidence>
<protein>
    <submittedName>
        <fullName evidence="11">Multidrug ABC transporter ATP-binding protein</fullName>
    </submittedName>
</protein>
<evidence type="ECO:0000259" key="9">
    <source>
        <dbReference type="PROSITE" id="PS50893"/>
    </source>
</evidence>
<comment type="caution">
    <text evidence="11">The sequence shown here is derived from an EMBL/GenBank/DDBJ whole genome shotgun (WGS) entry which is preliminary data.</text>
</comment>
<evidence type="ECO:0000256" key="1">
    <source>
        <dbReference type="ARBA" id="ARBA00004141"/>
    </source>
</evidence>
<evidence type="ECO:0000256" key="8">
    <source>
        <dbReference type="SAM" id="Phobius"/>
    </source>
</evidence>
<dbReference type="InterPro" id="IPR047817">
    <property type="entry name" value="ABC2_TM_bact-type"/>
</dbReference>
<dbReference type="GO" id="GO:0016020">
    <property type="term" value="C:membrane"/>
    <property type="evidence" value="ECO:0007669"/>
    <property type="project" value="UniProtKB-SubCell"/>
</dbReference>
<evidence type="ECO:0000256" key="2">
    <source>
        <dbReference type="ARBA" id="ARBA00022692"/>
    </source>
</evidence>
<feature type="region of interest" description="Disordered" evidence="7">
    <location>
        <begin position="512"/>
        <end position="537"/>
    </location>
</feature>
<dbReference type="GO" id="GO:0140359">
    <property type="term" value="F:ABC-type transporter activity"/>
    <property type="evidence" value="ECO:0007669"/>
    <property type="project" value="InterPro"/>
</dbReference>
<feature type="transmembrane region" description="Helical" evidence="8">
    <location>
        <begin position="807"/>
        <end position="829"/>
    </location>
</feature>
<dbReference type="InterPro" id="IPR013525">
    <property type="entry name" value="ABC2_TM"/>
</dbReference>
<keyword evidence="12" id="KW-1185">Reference proteome</keyword>
<dbReference type="Gene3D" id="3.40.50.300">
    <property type="entry name" value="P-loop containing nucleotide triphosphate hydrolases"/>
    <property type="match status" value="2"/>
</dbReference>
<keyword evidence="6 8" id="KW-0472">Membrane</keyword>
<keyword evidence="5 8" id="KW-1133">Transmembrane helix</keyword>
<dbReference type="InterPro" id="IPR003593">
    <property type="entry name" value="AAA+_ATPase"/>
</dbReference>
<feature type="transmembrane region" description="Helical" evidence="8">
    <location>
        <begin position="868"/>
        <end position="887"/>
    </location>
</feature>
<feature type="transmembrane region" description="Helical" evidence="8">
    <location>
        <begin position="835"/>
        <end position="856"/>
    </location>
</feature>
<keyword evidence="4 11" id="KW-0067">ATP-binding</keyword>
<dbReference type="GO" id="GO:0005524">
    <property type="term" value="F:ATP binding"/>
    <property type="evidence" value="ECO:0007669"/>
    <property type="project" value="UniProtKB-KW"/>
</dbReference>
<feature type="domain" description="ABC transporter" evidence="9">
    <location>
        <begin position="13"/>
        <end position="248"/>
    </location>
</feature>
<dbReference type="PROSITE" id="PS50893">
    <property type="entry name" value="ABC_TRANSPORTER_2"/>
    <property type="match status" value="2"/>
</dbReference>